<dbReference type="EMBL" id="JBHTCO010000017">
    <property type="protein sequence ID" value="MFC7393933.1"/>
    <property type="molecule type" value="Genomic_DNA"/>
</dbReference>
<dbReference type="RefSeq" id="WP_380966766.1">
    <property type="nucleotide sequence ID" value="NZ_JBHTCO010000017.1"/>
</dbReference>
<evidence type="ECO:0000313" key="4">
    <source>
        <dbReference type="Proteomes" id="UP001596505"/>
    </source>
</evidence>
<dbReference type="PANTHER" id="PTHR43477:SF1">
    <property type="entry name" value="DIHYDROANTICAPSIN 7-DEHYDROGENASE"/>
    <property type="match status" value="1"/>
</dbReference>
<keyword evidence="2" id="KW-0560">Oxidoreductase</keyword>
<dbReference type="InterPro" id="IPR002347">
    <property type="entry name" value="SDR_fam"/>
</dbReference>
<comment type="similarity">
    <text evidence="1">Belongs to the short-chain dehydrogenases/reductases (SDR) family.</text>
</comment>
<dbReference type="InterPro" id="IPR051122">
    <property type="entry name" value="SDR_DHRS6-like"/>
</dbReference>
<dbReference type="PRINTS" id="PR00081">
    <property type="entry name" value="GDHRDH"/>
</dbReference>
<evidence type="ECO:0000256" key="1">
    <source>
        <dbReference type="ARBA" id="ARBA00006484"/>
    </source>
</evidence>
<organism evidence="3 4">
    <name type="scientific">Scopulibacillus cellulosilyticus</name>
    <dbReference type="NCBI Taxonomy" id="2665665"/>
    <lineage>
        <taxon>Bacteria</taxon>
        <taxon>Bacillati</taxon>
        <taxon>Bacillota</taxon>
        <taxon>Bacilli</taxon>
        <taxon>Bacillales</taxon>
        <taxon>Sporolactobacillaceae</taxon>
        <taxon>Scopulibacillus</taxon>
    </lineage>
</organism>
<dbReference type="SUPFAM" id="SSF51735">
    <property type="entry name" value="NAD(P)-binding Rossmann-fold domains"/>
    <property type="match status" value="1"/>
</dbReference>
<gene>
    <name evidence="3" type="ORF">ACFQRG_13310</name>
</gene>
<protein>
    <submittedName>
        <fullName evidence="3">SDR family oxidoreductase</fullName>
    </submittedName>
</protein>
<proteinExistence type="inferred from homology"/>
<dbReference type="Gene3D" id="3.40.50.720">
    <property type="entry name" value="NAD(P)-binding Rossmann-like Domain"/>
    <property type="match status" value="1"/>
</dbReference>
<comment type="caution">
    <text evidence="3">The sequence shown here is derived from an EMBL/GenBank/DDBJ whole genome shotgun (WGS) entry which is preliminary data.</text>
</comment>
<evidence type="ECO:0000313" key="3">
    <source>
        <dbReference type="EMBL" id="MFC7393933.1"/>
    </source>
</evidence>
<accession>A0ABW2PWY1</accession>
<dbReference type="Proteomes" id="UP001596505">
    <property type="component" value="Unassembled WGS sequence"/>
</dbReference>
<dbReference type="Pfam" id="PF13561">
    <property type="entry name" value="adh_short_C2"/>
    <property type="match status" value="1"/>
</dbReference>
<dbReference type="PANTHER" id="PTHR43477">
    <property type="entry name" value="DIHYDROANTICAPSIN 7-DEHYDROGENASE"/>
    <property type="match status" value="1"/>
</dbReference>
<name>A0ABW2PWY1_9BACL</name>
<sequence length="242" mass="25765">MGKQLQGKKIVVLGGSSGMGLATAQAAAEEGGQVIIASRSKDKLAQAKDRAGGNLETYSLDVTDEKAMQQFFESIGQFDHLVSTAAGGPTGKFLDLDTSEAKKTFAAKYWGQYFAAKYGAPYIRENGSITFCTGILSQKPAAGTSILSTINGGIESLMKALAIELSPIRVNTVSPGIIDTPLYSKMSDKEREQYFNSVANATPVHRIGKPEDIAQAFLFLMTNEFTTGTVLKVDGGYTLADL</sequence>
<dbReference type="CDD" id="cd11731">
    <property type="entry name" value="Lin1944_like_SDR_c"/>
    <property type="match status" value="1"/>
</dbReference>
<dbReference type="InterPro" id="IPR036291">
    <property type="entry name" value="NAD(P)-bd_dom_sf"/>
</dbReference>
<reference evidence="4" key="1">
    <citation type="journal article" date="2019" name="Int. J. Syst. Evol. Microbiol.">
        <title>The Global Catalogue of Microorganisms (GCM) 10K type strain sequencing project: providing services to taxonomists for standard genome sequencing and annotation.</title>
        <authorList>
            <consortium name="The Broad Institute Genomics Platform"/>
            <consortium name="The Broad Institute Genome Sequencing Center for Infectious Disease"/>
            <person name="Wu L."/>
            <person name="Ma J."/>
        </authorList>
    </citation>
    <scope>NUCLEOTIDE SEQUENCE [LARGE SCALE GENOMIC DNA]</scope>
    <source>
        <strain evidence="4">CGMCC 1.16305</strain>
    </source>
</reference>
<dbReference type="NCBIfam" id="NF005449">
    <property type="entry name" value="PRK07041.1"/>
    <property type="match status" value="1"/>
</dbReference>
<evidence type="ECO:0000256" key="2">
    <source>
        <dbReference type="ARBA" id="ARBA00023002"/>
    </source>
</evidence>
<keyword evidence="4" id="KW-1185">Reference proteome</keyword>